<keyword evidence="6 11" id="KW-0732">Signal</keyword>
<dbReference type="FunFam" id="3.80.10.10:FF:000002">
    <property type="entry name" value="Slit guidance ligand 2"/>
    <property type="match status" value="3"/>
</dbReference>
<dbReference type="Pfam" id="PF00008">
    <property type="entry name" value="EGF"/>
    <property type="match status" value="2"/>
</dbReference>
<reference evidence="14 15" key="1">
    <citation type="journal article" date="2008" name="Nature">
        <title>The Trichoplax genome and the nature of placozoans.</title>
        <authorList>
            <person name="Srivastava M."/>
            <person name="Begovic E."/>
            <person name="Chapman J."/>
            <person name="Putnam N.H."/>
            <person name="Hellsten U."/>
            <person name="Kawashima T."/>
            <person name="Kuo A."/>
            <person name="Mitros T."/>
            <person name="Salamov A."/>
            <person name="Carpenter M.L."/>
            <person name="Signorovitch A.Y."/>
            <person name="Moreno M.A."/>
            <person name="Kamm K."/>
            <person name="Grimwood J."/>
            <person name="Schmutz J."/>
            <person name="Shapiro H."/>
            <person name="Grigoriev I.V."/>
            <person name="Buss L.W."/>
            <person name="Schierwater B."/>
            <person name="Dellaporta S.L."/>
            <person name="Rokhsar D.S."/>
        </authorList>
    </citation>
    <scope>NUCLEOTIDE SEQUENCE [LARGE SCALE GENOMIC DNA]</scope>
    <source>
        <strain evidence="14 15">Grell-BS-1999</strain>
    </source>
</reference>
<evidence type="ECO:0000256" key="7">
    <source>
        <dbReference type="ARBA" id="ARBA00022737"/>
    </source>
</evidence>
<dbReference type="Pfam" id="PF02210">
    <property type="entry name" value="Laminin_G_2"/>
    <property type="match status" value="1"/>
</dbReference>
<dbReference type="FunCoup" id="B3S3J9">
    <property type="interactions" value="621"/>
</dbReference>
<evidence type="ECO:0000313" key="14">
    <source>
        <dbReference type="EMBL" id="EDV22809.1"/>
    </source>
</evidence>
<evidence type="ECO:0000256" key="11">
    <source>
        <dbReference type="SAM" id="SignalP"/>
    </source>
</evidence>
<dbReference type="Proteomes" id="UP000009022">
    <property type="component" value="Unassembled WGS sequence"/>
</dbReference>
<dbReference type="SUPFAM" id="SSF52058">
    <property type="entry name" value="L domain-like"/>
    <property type="match status" value="3"/>
</dbReference>
<evidence type="ECO:0000256" key="8">
    <source>
        <dbReference type="ARBA" id="ARBA00023157"/>
    </source>
</evidence>
<feature type="disulfide bond" evidence="10">
    <location>
        <begin position="1009"/>
        <end position="1018"/>
    </location>
</feature>
<dbReference type="InterPro" id="IPR013320">
    <property type="entry name" value="ConA-like_dom_sf"/>
</dbReference>
<evidence type="ECO:0000313" key="15">
    <source>
        <dbReference type="Proteomes" id="UP000009022"/>
    </source>
</evidence>
<dbReference type="CDD" id="cd00054">
    <property type="entry name" value="EGF_CA"/>
    <property type="match status" value="3"/>
</dbReference>
<organism evidence="14 15">
    <name type="scientific">Trichoplax adhaerens</name>
    <name type="common">Trichoplax reptans</name>
    <dbReference type="NCBI Taxonomy" id="10228"/>
    <lineage>
        <taxon>Eukaryota</taxon>
        <taxon>Metazoa</taxon>
        <taxon>Placozoa</taxon>
        <taxon>Uniplacotomia</taxon>
        <taxon>Trichoplacea</taxon>
        <taxon>Trichoplacidae</taxon>
        <taxon>Trichoplax</taxon>
    </lineage>
</organism>
<dbReference type="KEGG" id="tad:TRIADDRAFT_58750"/>
<keyword evidence="9" id="KW-0325">Glycoprotein</keyword>
<dbReference type="InterPro" id="IPR003591">
    <property type="entry name" value="Leu-rich_rpt_typical-subtyp"/>
</dbReference>
<feature type="disulfide bond" evidence="10">
    <location>
        <begin position="966"/>
        <end position="975"/>
    </location>
</feature>
<keyword evidence="7" id="KW-0677">Repeat</keyword>
<dbReference type="Gene3D" id="3.80.10.10">
    <property type="entry name" value="Ribonuclease Inhibitor"/>
    <property type="match status" value="5"/>
</dbReference>
<evidence type="ECO:0000256" key="9">
    <source>
        <dbReference type="ARBA" id="ARBA00023180"/>
    </source>
</evidence>
<dbReference type="EMBL" id="DS985248">
    <property type="protein sequence ID" value="EDV22809.1"/>
    <property type="molecule type" value="Genomic_DNA"/>
</dbReference>
<dbReference type="SUPFAM" id="SSF49899">
    <property type="entry name" value="Concanavalin A-like lectins/glucanases"/>
    <property type="match status" value="1"/>
</dbReference>
<feature type="disulfide bond" evidence="10">
    <location>
        <begin position="1082"/>
        <end position="1091"/>
    </location>
</feature>
<gene>
    <name evidence="14" type="ORF">TRIADDRAFT_58750</name>
</gene>
<dbReference type="FunFam" id="2.10.25.10:FF:000063">
    <property type="entry name" value="Slit guidance ligand 2"/>
    <property type="match status" value="1"/>
</dbReference>
<dbReference type="FunFam" id="2.10.25.10:FF:000321">
    <property type="entry name" value="Protein delta homolog 1"/>
    <property type="match status" value="1"/>
</dbReference>
<evidence type="ECO:0000256" key="4">
    <source>
        <dbReference type="ARBA" id="ARBA00022536"/>
    </source>
</evidence>
<feature type="domain" description="EGF-like" evidence="13">
    <location>
        <begin position="979"/>
        <end position="1019"/>
    </location>
</feature>
<feature type="disulfide bond" evidence="10">
    <location>
        <begin position="850"/>
        <end position="859"/>
    </location>
</feature>
<dbReference type="eggNOG" id="KOG4237">
    <property type="taxonomic scope" value="Eukaryota"/>
</dbReference>
<dbReference type="CDD" id="cd00110">
    <property type="entry name" value="LamG"/>
    <property type="match status" value="1"/>
</dbReference>
<dbReference type="PROSITE" id="PS00022">
    <property type="entry name" value="EGF_1"/>
    <property type="match status" value="7"/>
</dbReference>
<dbReference type="SMART" id="SM00181">
    <property type="entry name" value="EGF"/>
    <property type="match status" value="7"/>
</dbReference>
<dbReference type="InParanoid" id="B3S3J9"/>
<evidence type="ECO:0000259" key="13">
    <source>
        <dbReference type="PROSITE" id="PS50026"/>
    </source>
</evidence>
<dbReference type="SMART" id="SM00082">
    <property type="entry name" value="LRRCT"/>
    <property type="match status" value="4"/>
</dbReference>
<dbReference type="PhylomeDB" id="B3S3J9"/>
<comment type="caution">
    <text evidence="10">Lacks conserved residue(s) required for the propagation of feature annotation.</text>
</comment>
<dbReference type="InterPro" id="IPR000483">
    <property type="entry name" value="Cys-rich_flank_reg_C"/>
</dbReference>
<dbReference type="OrthoDB" id="283575at2759"/>
<evidence type="ECO:0000256" key="1">
    <source>
        <dbReference type="ARBA" id="ARBA00004613"/>
    </source>
</evidence>
<dbReference type="InterPro" id="IPR001881">
    <property type="entry name" value="EGF-like_Ca-bd_dom"/>
</dbReference>
<dbReference type="PROSITE" id="PS01186">
    <property type="entry name" value="EGF_2"/>
    <property type="match status" value="5"/>
</dbReference>
<protein>
    <submittedName>
        <fullName evidence="14">Uncharacterized protein</fullName>
    </submittedName>
</protein>
<dbReference type="SMART" id="SM00369">
    <property type="entry name" value="LRR_TYP"/>
    <property type="match status" value="13"/>
</dbReference>
<keyword evidence="15" id="KW-1185">Reference proteome</keyword>
<dbReference type="SMART" id="SM00013">
    <property type="entry name" value="LRRNT"/>
    <property type="match status" value="4"/>
</dbReference>
<dbReference type="InterPro" id="IPR001791">
    <property type="entry name" value="Laminin_G"/>
</dbReference>
<feature type="disulfide bond" evidence="10">
    <location>
        <begin position="990"/>
        <end position="1007"/>
    </location>
</feature>
<keyword evidence="2" id="KW-0217">Developmental protein</keyword>
<dbReference type="CTD" id="6756055"/>
<keyword evidence="3" id="KW-0964">Secreted</keyword>
<dbReference type="PROSITE" id="PS51450">
    <property type="entry name" value="LRR"/>
    <property type="match status" value="5"/>
</dbReference>
<evidence type="ECO:0000256" key="2">
    <source>
        <dbReference type="ARBA" id="ARBA00022473"/>
    </source>
</evidence>
<dbReference type="HOGENOM" id="CLU_001431_2_0_1"/>
<feature type="disulfide bond" evidence="10">
    <location>
        <begin position="1030"/>
        <end position="1047"/>
    </location>
</feature>
<dbReference type="RefSeq" id="XP_002114675.1">
    <property type="nucleotide sequence ID" value="XM_002114639.1"/>
</dbReference>
<dbReference type="PANTHER" id="PTHR24369:SF210">
    <property type="entry name" value="CHAOPTIN-RELATED"/>
    <property type="match status" value="1"/>
</dbReference>
<feature type="disulfide bond" evidence="10">
    <location>
        <begin position="1049"/>
        <end position="1058"/>
    </location>
</feature>
<feature type="domain" description="EGF-like" evidence="13">
    <location>
        <begin position="902"/>
        <end position="938"/>
    </location>
</feature>
<feature type="domain" description="EGF-like" evidence="13">
    <location>
        <begin position="940"/>
        <end position="976"/>
    </location>
</feature>
<dbReference type="Gene3D" id="2.60.120.200">
    <property type="match status" value="1"/>
</dbReference>
<dbReference type="PROSITE" id="PS50025">
    <property type="entry name" value="LAM_G_DOMAIN"/>
    <property type="match status" value="1"/>
</dbReference>
<dbReference type="Pfam" id="PF00560">
    <property type="entry name" value="LRR_1"/>
    <property type="match status" value="1"/>
</dbReference>
<sequence>MHNYPSLKRTTAILILLLALMVWSDNVQCCPTLCQCQRKAVSCRGAGLTVIPRSIPQDIERLDFSNNSLTSITITDFMAFNRLKTLNLSSNAIKEIQPGSFDKLIVLEKLLLAGNKLHEIQDKVFNKLKSLKRLDLVNNQILDLAPNSFSGLSKLKSLRLDHNFIDCVPATSLSGLKSLLILHLKVNPLSCNCHLNWLADLKNSQPKLRVFGKCRTKLAINGKKTFPLGKNFTCTESERHMNLTCSYIPACPQKCTCIGTIVDCSRKKLTEIPHHLPMETTDLRISGNRISSIKSFSLRNLKKLAKIDLSTNLIEDIHPEAFKHTPSLEQLLLFNNKLKHLPTKVFNGLFDLRDLILDGNYISCIDKETFQDQQKLKILSISRNKLSSLVYETIDPSKRLLNIQSILLSENPFICDCNLQWLNHQLIHNSTMRQLIRGTLICNAPRRMVGNEIGLTSSSQFMCKGSEGLRTSKAGSQNCFIDWPCPNSCTCSGSKVTCKGKKFTEIPDKIPRLTTELRLDNNEISEITAGKLDELKYLEFLSVSKNKVTKIADGVFKDLQNLKHLFLTRNKIKCLNEDTFQYLPNLQYLFLPENQIVNIEEGTFSYFKSLNVLRLAENPLVCDCYLKWLAEWLRKQNVKADSVQCFKPDNFHGYEIDNMKASSFQCLGKRKDRCEAVNHCPDGCSCYGTEVDCNRRGLTTVPSLIPTDTTQLDLSHNNITVIPDFAFKNLARLQYLFLFNNQITTIKENIFDDLVSLVKISLEDNSLYCDCNITWLREYLLQKNVVSSGVKCKGPLKLRNQFLKRLNEGQLVCNEDSTAVQHTCNPCLAKPCANNGVCFNQGNGRYRCKCPKGYKGTQCEQKIVTCSRAINCGPNTDYCFEDADRFQYCKCLKGFIGDRCDTKDKCYSNPCQNNGKCTYIHSDFLCRCEAGFTGSLCQTKLESCHGYCKNGGSCQYNFKGDRFCNCFADFTGPICQHSIQDYCSLADRPCANGGVCTNNLKAQNYTCSCPYGFTGPRCELIDERCIGNNCTNGATCTSSTVNTGYLCLCPYGFAGKYCDICVKCQNGGKCVTNETGSHLCVCPDGFTGDECQNIHKVSFISTNSYIKMPGPSIDEVLTSASTISLSMKFSTYTSSGLVAYDGGMDDFISVEVVNGKIVVTSTLWGYPTRIQSEQSVNDGVKHSLTISIARKQLTAVIDNIYMYTTELFPSKAEIDFASGFFLGGIPVGLKHLAGTQNQILSGYGFVGCINDVVINNTMQYFHLNRNLKENRDIMIGCTIRNTPFTSSYDPCVDNPCPKESYCVKFEGSGNITRTCLENCYRKTGVGHVYLDGCVSTKKVRYSTCMSQNESPSQSCFSDAAIDPKPVFYRCGTRSDVKLKVAAKAQLCNCKTCNIRE</sequence>
<feature type="domain" description="Laminin G" evidence="12">
    <location>
        <begin position="1095"/>
        <end position="1277"/>
    </location>
</feature>
<name>B3S3J9_TRIAD</name>
<evidence type="ECO:0000256" key="3">
    <source>
        <dbReference type="ARBA" id="ARBA00022525"/>
    </source>
</evidence>
<dbReference type="GO" id="GO:0005509">
    <property type="term" value="F:calcium ion binding"/>
    <property type="evidence" value="ECO:0007669"/>
    <property type="project" value="InterPro"/>
</dbReference>
<feature type="domain" description="EGF-like" evidence="13">
    <location>
        <begin position="825"/>
        <end position="860"/>
    </location>
</feature>
<keyword evidence="8 10" id="KW-1015">Disulfide bond</keyword>
<dbReference type="GeneID" id="6756055"/>
<dbReference type="STRING" id="10228.B3S3J9"/>
<dbReference type="InterPro" id="IPR000372">
    <property type="entry name" value="LRRNT"/>
</dbReference>
<dbReference type="FunFam" id="2.10.25.10:FF:000118">
    <property type="entry name" value="protein delta homolog 2"/>
    <property type="match status" value="1"/>
</dbReference>
<dbReference type="InterPro" id="IPR001611">
    <property type="entry name" value="Leu-rich_rpt"/>
</dbReference>
<proteinExistence type="predicted"/>
<dbReference type="Pfam" id="PF13855">
    <property type="entry name" value="LRR_8"/>
    <property type="match status" value="5"/>
</dbReference>
<accession>B3S3J9</accession>
<evidence type="ECO:0000256" key="6">
    <source>
        <dbReference type="ARBA" id="ARBA00022729"/>
    </source>
</evidence>
<dbReference type="SMART" id="SM00282">
    <property type="entry name" value="LamG"/>
    <property type="match status" value="1"/>
</dbReference>
<dbReference type="SMART" id="SM00179">
    <property type="entry name" value="EGF_CA"/>
    <property type="match status" value="4"/>
</dbReference>
<dbReference type="Pfam" id="PF01462">
    <property type="entry name" value="LRRNT"/>
    <property type="match status" value="2"/>
</dbReference>
<dbReference type="GO" id="GO:0005576">
    <property type="term" value="C:extracellular region"/>
    <property type="evidence" value="ECO:0007669"/>
    <property type="project" value="UniProtKB-SubCell"/>
</dbReference>
<feature type="disulfide bond" evidence="10">
    <location>
        <begin position="944"/>
        <end position="954"/>
    </location>
</feature>
<feature type="domain" description="EGF-like" evidence="13">
    <location>
        <begin position="1021"/>
        <end position="1059"/>
    </location>
</feature>
<dbReference type="SMART" id="SM00365">
    <property type="entry name" value="LRR_SD22"/>
    <property type="match status" value="8"/>
</dbReference>
<evidence type="ECO:0000256" key="5">
    <source>
        <dbReference type="ARBA" id="ARBA00022614"/>
    </source>
</evidence>
<dbReference type="OMA" id="ACAYGFH"/>
<keyword evidence="4 10" id="KW-0245">EGF-like domain</keyword>
<feature type="signal peptide" evidence="11">
    <location>
        <begin position="1"/>
        <end position="29"/>
    </location>
</feature>
<evidence type="ECO:0000259" key="12">
    <source>
        <dbReference type="PROSITE" id="PS50025"/>
    </source>
</evidence>
<keyword evidence="5" id="KW-0433">Leucine-rich repeat</keyword>
<feature type="disulfide bond" evidence="10">
    <location>
        <begin position="928"/>
        <end position="937"/>
    </location>
</feature>
<dbReference type="PANTHER" id="PTHR24369">
    <property type="entry name" value="ANTIGEN BSP, PUTATIVE-RELATED"/>
    <property type="match status" value="1"/>
</dbReference>
<evidence type="ECO:0000256" key="10">
    <source>
        <dbReference type="PROSITE-ProRule" id="PRU00076"/>
    </source>
</evidence>
<dbReference type="CDD" id="cd00053">
    <property type="entry name" value="EGF"/>
    <property type="match status" value="1"/>
</dbReference>
<dbReference type="GO" id="GO:0007411">
    <property type="term" value="P:axon guidance"/>
    <property type="evidence" value="ECO:0000318"/>
    <property type="project" value="GO_Central"/>
</dbReference>
<dbReference type="PROSITE" id="PS50026">
    <property type="entry name" value="EGF_3"/>
    <property type="match status" value="6"/>
</dbReference>
<comment type="subcellular location">
    <subcellularLocation>
        <location evidence="1">Secreted</location>
    </subcellularLocation>
</comment>
<dbReference type="Gene3D" id="2.10.25.10">
    <property type="entry name" value="Laminin"/>
    <property type="match status" value="5"/>
</dbReference>
<feature type="domain" description="EGF-like" evidence="13">
    <location>
        <begin position="1063"/>
        <end position="1092"/>
    </location>
</feature>
<dbReference type="InterPro" id="IPR000742">
    <property type="entry name" value="EGF"/>
</dbReference>
<dbReference type="InterPro" id="IPR032675">
    <property type="entry name" value="LRR_dom_sf"/>
</dbReference>
<dbReference type="InterPro" id="IPR050541">
    <property type="entry name" value="LRR_TM_domain-containing"/>
</dbReference>
<dbReference type="SUPFAM" id="SSF57196">
    <property type="entry name" value="EGF/Laminin"/>
    <property type="match status" value="5"/>
</dbReference>
<feature type="chain" id="PRO_5002797264" evidence="11">
    <location>
        <begin position="30"/>
        <end position="1396"/>
    </location>
</feature>